<evidence type="ECO:0008006" key="13">
    <source>
        <dbReference type="Google" id="ProtNLM"/>
    </source>
</evidence>
<dbReference type="InterPro" id="IPR001878">
    <property type="entry name" value="Znf_CCHC"/>
</dbReference>
<dbReference type="Gene3D" id="3.30.70.270">
    <property type="match status" value="1"/>
</dbReference>
<dbReference type="GO" id="GO:0003964">
    <property type="term" value="F:RNA-directed DNA polymerase activity"/>
    <property type="evidence" value="ECO:0007669"/>
    <property type="project" value="UniProtKB-KW"/>
</dbReference>
<evidence type="ECO:0000259" key="10">
    <source>
        <dbReference type="PROSITE" id="PS50994"/>
    </source>
</evidence>
<keyword evidence="3" id="KW-0540">Nuclease</keyword>
<accession>A0A0V1EJQ7</accession>
<evidence type="ECO:0000313" key="11">
    <source>
        <dbReference type="EMBL" id="KRY73848.1"/>
    </source>
</evidence>
<proteinExistence type="predicted"/>
<dbReference type="Pfam" id="PF18701">
    <property type="entry name" value="DUF5641"/>
    <property type="match status" value="1"/>
</dbReference>
<keyword evidence="6" id="KW-0695">RNA-directed DNA polymerase</keyword>
<dbReference type="InterPro" id="IPR036397">
    <property type="entry name" value="RNaseH_sf"/>
</dbReference>
<evidence type="ECO:0000256" key="8">
    <source>
        <dbReference type="SAM" id="MobiDB-lite"/>
    </source>
</evidence>
<keyword evidence="5" id="KW-0378">Hydrolase</keyword>
<dbReference type="PANTHER" id="PTHR47331">
    <property type="entry name" value="PHD-TYPE DOMAIN-CONTAINING PROTEIN"/>
    <property type="match status" value="1"/>
</dbReference>
<keyword evidence="1" id="KW-0808">Transferase</keyword>
<dbReference type="PROSITE" id="PS50158">
    <property type="entry name" value="ZF_CCHC"/>
    <property type="match status" value="1"/>
</dbReference>
<dbReference type="InterPro" id="IPR040676">
    <property type="entry name" value="DUF5641"/>
</dbReference>
<keyword evidence="4" id="KW-0255">Endonuclease</keyword>
<feature type="region of interest" description="Disordered" evidence="8">
    <location>
        <begin position="439"/>
        <end position="474"/>
    </location>
</feature>
<dbReference type="SUPFAM" id="SSF53098">
    <property type="entry name" value="Ribonuclease H-like"/>
    <property type="match status" value="1"/>
</dbReference>
<dbReference type="InterPro" id="IPR012337">
    <property type="entry name" value="RNaseH-like_sf"/>
</dbReference>
<dbReference type="GO" id="GO:0004190">
    <property type="term" value="F:aspartic-type endopeptidase activity"/>
    <property type="evidence" value="ECO:0007669"/>
    <property type="project" value="InterPro"/>
</dbReference>
<feature type="domain" description="Integrase catalytic" evidence="10">
    <location>
        <begin position="1338"/>
        <end position="1527"/>
    </location>
</feature>
<dbReference type="Proteomes" id="UP000054632">
    <property type="component" value="Unassembled WGS sequence"/>
</dbReference>
<dbReference type="InterPro" id="IPR001969">
    <property type="entry name" value="Aspartic_peptidase_AS"/>
</dbReference>
<evidence type="ECO:0000313" key="12">
    <source>
        <dbReference type="Proteomes" id="UP000054632"/>
    </source>
</evidence>
<dbReference type="GO" id="GO:0006508">
    <property type="term" value="P:proteolysis"/>
    <property type="evidence" value="ECO:0007669"/>
    <property type="project" value="InterPro"/>
</dbReference>
<dbReference type="EMBL" id="JYDR01000030">
    <property type="protein sequence ID" value="KRY73848.1"/>
    <property type="molecule type" value="Genomic_DNA"/>
</dbReference>
<dbReference type="GO" id="GO:0015074">
    <property type="term" value="P:DNA integration"/>
    <property type="evidence" value="ECO:0007669"/>
    <property type="project" value="InterPro"/>
</dbReference>
<dbReference type="Gene3D" id="3.30.420.10">
    <property type="entry name" value="Ribonuclease H-like superfamily/Ribonuclease H"/>
    <property type="match status" value="1"/>
</dbReference>
<feature type="compositionally biased region" description="Basic and acidic residues" evidence="8">
    <location>
        <begin position="395"/>
        <end position="417"/>
    </location>
</feature>
<comment type="caution">
    <text evidence="11">The sequence shown here is derived from an EMBL/GenBank/DDBJ whole genome shotgun (WGS) entry which is preliminary data.</text>
</comment>
<name>A0A0V1EJQ7_TRIPS</name>
<dbReference type="InterPro" id="IPR043502">
    <property type="entry name" value="DNA/RNA_pol_sf"/>
</dbReference>
<gene>
    <name evidence="11" type="ORF">T4A_8737</name>
</gene>
<keyword evidence="7" id="KW-0862">Zinc</keyword>
<organism evidence="11 12">
    <name type="scientific">Trichinella pseudospiralis</name>
    <name type="common">Parasitic roundworm</name>
    <dbReference type="NCBI Taxonomy" id="6337"/>
    <lineage>
        <taxon>Eukaryota</taxon>
        <taxon>Metazoa</taxon>
        <taxon>Ecdysozoa</taxon>
        <taxon>Nematoda</taxon>
        <taxon>Enoplea</taxon>
        <taxon>Dorylaimia</taxon>
        <taxon>Trichinellida</taxon>
        <taxon>Trichinellidae</taxon>
        <taxon>Trichinella</taxon>
    </lineage>
</organism>
<dbReference type="GO" id="GO:0003676">
    <property type="term" value="F:nucleic acid binding"/>
    <property type="evidence" value="ECO:0007669"/>
    <property type="project" value="InterPro"/>
</dbReference>
<dbReference type="Gene3D" id="1.10.340.70">
    <property type="match status" value="1"/>
</dbReference>
<dbReference type="InterPro" id="IPR041588">
    <property type="entry name" value="Integrase_H2C2"/>
</dbReference>
<keyword evidence="2" id="KW-0548">Nucleotidyltransferase</keyword>
<dbReference type="Gene3D" id="3.10.10.10">
    <property type="entry name" value="HIV Type 1 Reverse Transcriptase, subunit A, domain 1"/>
    <property type="match status" value="1"/>
</dbReference>
<dbReference type="Pfam" id="PF05380">
    <property type="entry name" value="Peptidase_A17"/>
    <property type="match status" value="1"/>
</dbReference>
<dbReference type="InterPro" id="IPR036875">
    <property type="entry name" value="Znf_CCHC_sf"/>
</dbReference>
<feature type="compositionally biased region" description="Basic and acidic residues" evidence="8">
    <location>
        <begin position="352"/>
        <end position="361"/>
    </location>
</feature>
<evidence type="ECO:0000256" key="7">
    <source>
        <dbReference type="PROSITE-ProRule" id="PRU00047"/>
    </source>
</evidence>
<evidence type="ECO:0000256" key="1">
    <source>
        <dbReference type="ARBA" id="ARBA00022679"/>
    </source>
</evidence>
<keyword evidence="7" id="KW-0479">Metal-binding</keyword>
<dbReference type="GO" id="GO:0008270">
    <property type="term" value="F:zinc ion binding"/>
    <property type="evidence" value="ECO:0007669"/>
    <property type="project" value="UniProtKB-KW"/>
</dbReference>
<dbReference type="GO" id="GO:0042575">
    <property type="term" value="C:DNA polymerase complex"/>
    <property type="evidence" value="ECO:0007669"/>
    <property type="project" value="UniProtKB-ARBA"/>
</dbReference>
<feature type="region of interest" description="Disordered" evidence="8">
    <location>
        <begin position="351"/>
        <end position="417"/>
    </location>
</feature>
<dbReference type="PROSITE" id="PS50994">
    <property type="entry name" value="INTEGRASE"/>
    <property type="match status" value="1"/>
</dbReference>
<dbReference type="InterPro" id="IPR008042">
    <property type="entry name" value="Retrotrans_Pao"/>
</dbReference>
<dbReference type="GO" id="GO:0004519">
    <property type="term" value="F:endonuclease activity"/>
    <property type="evidence" value="ECO:0007669"/>
    <property type="project" value="UniProtKB-KW"/>
</dbReference>
<evidence type="ECO:0000256" key="5">
    <source>
        <dbReference type="ARBA" id="ARBA00022801"/>
    </source>
</evidence>
<dbReference type="InterPro" id="IPR005312">
    <property type="entry name" value="DUF1759"/>
</dbReference>
<evidence type="ECO:0000256" key="6">
    <source>
        <dbReference type="ARBA" id="ARBA00022918"/>
    </source>
</evidence>
<dbReference type="PANTHER" id="PTHR47331:SF1">
    <property type="entry name" value="GAG-LIKE PROTEIN"/>
    <property type="match status" value="1"/>
</dbReference>
<dbReference type="PROSITE" id="PS00141">
    <property type="entry name" value="ASP_PROTEASE"/>
    <property type="match status" value="1"/>
</dbReference>
<dbReference type="GO" id="GO:0019899">
    <property type="term" value="F:enzyme binding"/>
    <property type="evidence" value="ECO:0007669"/>
    <property type="project" value="UniProtKB-ARBA"/>
</dbReference>
<dbReference type="InterPro" id="IPR001584">
    <property type="entry name" value="Integrase_cat-core"/>
</dbReference>
<evidence type="ECO:0000256" key="2">
    <source>
        <dbReference type="ARBA" id="ARBA00022695"/>
    </source>
</evidence>
<evidence type="ECO:0000256" key="3">
    <source>
        <dbReference type="ARBA" id="ARBA00022722"/>
    </source>
</evidence>
<keyword evidence="7" id="KW-0863">Zinc-finger</keyword>
<evidence type="ECO:0000256" key="4">
    <source>
        <dbReference type="ARBA" id="ARBA00022759"/>
    </source>
</evidence>
<sequence length="1630" mass="184839">MRIISNDHILEDHVWCNINQEFEHQFVIGFLVSTDSSALLCVSFGPPSRIRRRATSGYTTTAVMSSRARERSQKLTICKERLNRLFEELDQLCVGPAEVLEIEEQISMTERLYRETDALQVELELSLEEEERMMAEDDWSKYRKGFRERKARALALRSNGSDQPGRLDDQGNALLSGPEMVTAATTAHELAARLPRCDLPKFSGDFTEFRAFWDQFDYRVHQRRDLSNVAKLTYLRGCLTGKAADAISSLSSSNADYEVALNRLREEFDRPAKYDYLRRIVDALTALGKDPRKGGLREGELSAAEITIAISRDRFPTPVRIKWDERTKANETMAADLSEYLRFMGEQAQLLEESRSDRSEVAKPTNPDAKRRSSPLRRRHDGAAFLHAAITSRLDGSEESPRTTERSELGRPTSKEDTRAASRFGRCFYCHRHGHHKRNCPDRKCHPATSGRSTSGVCNSVSGKKAGMGRKTVEPRKAQVNIATTEHCWSRFQMIKAVAHGTHGRKRLVNCLLDTGAERSLVRQDVADELKLAGDIHPTSFCGAGGSRVSCQASRLVRLWLSPVSGEHTEKRYELDALTAPVLCEDLWQTPVSPRDWPHLQGLDLMREVGELVICGGDDPVTVETLLGTDDCLNAALRRLWELEAIGILPPETESGQTDMERRFKESLSFDGNRYSVGLLWKPGMASLPNNFATAIRRYRSLEKRLRRDPRLDRDYTTVMQSYLDNEWAEEAPASRTPKKTWYLSHQAVYQQGTTGRKCRIGFDGSAVHRGTSLNDQLESRPNLHVELMEILLRFRRFQVGLQADIEKMYLQVGLHPEDRDACRFLWRDARGGKAPKEYRLTRVCFGLTCSPFLAVQTIRTHAEKSQHAGGKTARLITSNMYVDGLVLSCDSIEEAKKMVEESRSLFAKAGVRRGGTGHQENSLSLAATIFDPLGYLTPFTLRAKMLLQLLWQEGTLWDDPLPVPVAAVWRTWKGELTNLVQVRFDRACIQCSLMELVHMDLHGFSDASGSAYGAVVYLGFVHRNGKVEVRFLAAKSRVAPIKKLSLPRLELMAALLCARLITYVKREADLPIRNCFCWSDSSVALCWIRSDAQRWKPFVANRLAAGSLWDTGPRWLQLDESAWPKMKIGPDRTLEKVELERRNTALIMTTSLKFDLWSVMETAPYGSYGKLIRVTAWCLQFISNARLPMELRQKTRGPSATEMREAEKTWIRQVQVSAYGPGSHRRKDLQQFSPCLDEDGILRVGGRLTFAELPQETRNPMLLPHGDEVVKLLIQHVHEQQLHAGVNQTLTATRRRFWITRGRGAVKDVVRKCVVCRRATARPFGQQMAELPPERTEPVGPFVYVGVDFAGPILARSDGKSLTLLKTYMCVSTCMVVRAIHLELVPDMPVDSFLRALRRFISRGGRPRLLQSDNFQTFHLASRFLKPLCNSRNWKVVEDRLAKDGIEWKFITERAPWCGGYWERLVRSIKVALNKVLGRCHAKPDELRTVLCEIEARINDRPLTIVSDRPDDQLALTPAHFLIGRELSSLPDRDCDGKRVQGENRTRWKQEYLVTLSSRGKWQKLQERPQIGDVVLIIEPNIPRSRAPFGRIVLFFSRDGVARSAKLQTARGLIIRSVRSLVLLEPGTA</sequence>
<evidence type="ECO:0000259" key="9">
    <source>
        <dbReference type="PROSITE" id="PS50158"/>
    </source>
</evidence>
<dbReference type="SUPFAM" id="SSF57756">
    <property type="entry name" value="Retrovirus zinc finger-like domains"/>
    <property type="match status" value="1"/>
</dbReference>
<feature type="domain" description="CCHC-type" evidence="9">
    <location>
        <begin position="426"/>
        <end position="442"/>
    </location>
</feature>
<feature type="compositionally biased region" description="Polar residues" evidence="8">
    <location>
        <begin position="450"/>
        <end position="462"/>
    </location>
</feature>
<dbReference type="SUPFAM" id="SSF56672">
    <property type="entry name" value="DNA/RNA polymerases"/>
    <property type="match status" value="1"/>
</dbReference>
<dbReference type="Pfam" id="PF17921">
    <property type="entry name" value="Integrase_H2C2"/>
    <property type="match status" value="1"/>
</dbReference>
<dbReference type="InterPro" id="IPR043128">
    <property type="entry name" value="Rev_trsase/Diguanyl_cyclase"/>
</dbReference>
<dbReference type="Pfam" id="PF03564">
    <property type="entry name" value="DUF1759"/>
    <property type="match status" value="1"/>
</dbReference>
<reference evidence="11 12" key="1">
    <citation type="submission" date="2015-01" db="EMBL/GenBank/DDBJ databases">
        <title>Evolution of Trichinella species and genotypes.</title>
        <authorList>
            <person name="Korhonen P.K."/>
            <person name="Edoardo P."/>
            <person name="Giuseppe L.R."/>
            <person name="Gasser R.B."/>
        </authorList>
    </citation>
    <scope>NUCLEOTIDE SEQUENCE [LARGE SCALE GENOMIC DNA]</scope>
    <source>
        <strain evidence="11">ISS13</strain>
    </source>
</reference>
<protein>
    <recommendedName>
        <fullName evidence="13">Integrase catalytic domain-containing protein</fullName>
    </recommendedName>
</protein>